<dbReference type="AlphaFoldDB" id="A0A6C0RB09"/>
<proteinExistence type="predicted"/>
<evidence type="ECO:0000313" key="1">
    <source>
        <dbReference type="EMBL" id="QIA07132.1"/>
    </source>
</evidence>
<dbReference type="KEGG" id="drc:G0Q07_05035"/>
<keyword evidence="2" id="KW-1185">Reference proteome</keyword>
<dbReference type="RefSeq" id="WP_163345061.1">
    <property type="nucleotide sequence ID" value="NZ_CP048409.1"/>
</dbReference>
<sequence>MKSIKINQMNLFNKRMPNECITALSDKDYEYVYKGTHHGIKSTYTSEMNPLDFELILTKDTMKIKQDGKIVIKYEIEPSSYKEIKVDGDKSYLWDAYLYVEREGGYHDGTLILNTHSKGYSWFFDQGSGGAVMFHTEKGVTKKRA</sequence>
<dbReference type="Proteomes" id="UP000474630">
    <property type="component" value="Chromosome"/>
</dbReference>
<organism evidence="1 2">
    <name type="scientific">Draconibacterium halophilum</name>
    <dbReference type="NCBI Taxonomy" id="2706887"/>
    <lineage>
        <taxon>Bacteria</taxon>
        <taxon>Pseudomonadati</taxon>
        <taxon>Bacteroidota</taxon>
        <taxon>Bacteroidia</taxon>
        <taxon>Marinilabiliales</taxon>
        <taxon>Prolixibacteraceae</taxon>
        <taxon>Draconibacterium</taxon>
    </lineage>
</organism>
<name>A0A6C0RB09_9BACT</name>
<protein>
    <submittedName>
        <fullName evidence="1">Uncharacterized protein</fullName>
    </submittedName>
</protein>
<evidence type="ECO:0000313" key="2">
    <source>
        <dbReference type="Proteomes" id="UP000474630"/>
    </source>
</evidence>
<dbReference type="EMBL" id="CP048409">
    <property type="protein sequence ID" value="QIA07132.1"/>
    <property type="molecule type" value="Genomic_DNA"/>
</dbReference>
<reference evidence="1 2" key="1">
    <citation type="submission" date="2020-02" db="EMBL/GenBank/DDBJ databases">
        <title>Genome sequencing for Draconibacterium sp. strain M1.</title>
        <authorList>
            <person name="Park S.-J."/>
        </authorList>
    </citation>
    <scope>NUCLEOTIDE SEQUENCE [LARGE SCALE GENOMIC DNA]</scope>
    <source>
        <strain evidence="1 2">M1</strain>
    </source>
</reference>
<accession>A0A6C0RB09</accession>
<gene>
    <name evidence="1" type="ORF">G0Q07_05035</name>
</gene>